<dbReference type="CTD" id="20322782"/>
<dbReference type="GeneID" id="20322782"/>
<evidence type="ECO:0000313" key="2">
    <source>
        <dbReference type="Proteomes" id="UP000054324"/>
    </source>
</evidence>
<dbReference type="RefSeq" id="XP_009172722.1">
    <property type="nucleotide sequence ID" value="XM_009174458.1"/>
</dbReference>
<evidence type="ECO:0000313" key="1">
    <source>
        <dbReference type="EMBL" id="KER23518.1"/>
    </source>
</evidence>
<dbReference type="AlphaFoldDB" id="A0A074Z8Q9"/>
<gene>
    <name evidence="1" type="ORF">T265_08603</name>
</gene>
<dbReference type="Proteomes" id="UP000054324">
    <property type="component" value="Unassembled WGS sequence"/>
</dbReference>
<accession>A0A074Z8Q9</accession>
<dbReference type="KEGG" id="ovi:T265_08603"/>
<protein>
    <submittedName>
        <fullName evidence="1">Uncharacterized protein</fullName>
    </submittedName>
</protein>
<reference evidence="1 2" key="1">
    <citation type="submission" date="2013-11" db="EMBL/GenBank/DDBJ databases">
        <title>Opisthorchis viverrini - life in the bile duct.</title>
        <authorList>
            <person name="Young N.D."/>
            <person name="Nagarajan N."/>
            <person name="Lin S.J."/>
            <person name="Korhonen P.K."/>
            <person name="Jex A.R."/>
            <person name="Hall R.S."/>
            <person name="Safavi-Hemami H."/>
            <person name="Kaewkong W."/>
            <person name="Bertrand D."/>
            <person name="Gao S."/>
            <person name="Seet Q."/>
            <person name="Wongkham S."/>
            <person name="Teh B.T."/>
            <person name="Wongkham C."/>
            <person name="Intapan P.M."/>
            <person name="Maleewong W."/>
            <person name="Yang X."/>
            <person name="Hu M."/>
            <person name="Wang Z."/>
            <person name="Hofmann A."/>
            <person name="Sternberg P.W."/>
            <person name="Tan P."/>
            <person name="Wang J."/>
            <person name="Gasser R.B."/>
        </authorList>
    </citation>
    <scope>NUCLEOTIDE SEQUENCE [LARGE SCALE GENOMIC DNA]</scope>
</reference>
<name>A0A074Z8Q9_OPIVI</name>
<keyword evidence="2" id="KW-1185">Reference proteome</keyword>
<sequence>MARECSSAPYFCFFSFHTVTARTSETMLTTITVARRSRTAIRSGLMNDVEHLPHSSHVNPTSLSCVLVGTGAEAPDDS</sequence>
<proteinExistence type="predicted"/>
<dbReference type="OrthoDB" id="10560753at2759"/>
<dbReference type="EMBL" id="KL596846">
    <property type="protein sequence ID" value="KER23518.1"/>
    <property type="molecule type" value="Genomic_DNA"/>
</dbReference>
<organism evidence="1 2">
    <name type="scientific">Opisthorchis viverrini</name>
    <name type="common">Southeast Asian liver fluke</name>
    <dbReference type="NCBI Taxonomy" id="6198"/>
    <lineage>
        <taxon>Eukaryota</taxon>
        <taxon>Metazoa</taxon>
        <taxon>Spiralia</taxon>
        <taxon>Lophotrochozoa</taxon>
        <taxon>Platyhelminthes</taxon>
        <taxon>Trematoda</taxon>
        <taxon>Digenea</taxon>
        <taxon>Opisthorchiida</taxon>
        <taxon>Opisthorchiata</taxon>
        <taxon>Opisthorchiidae</taxon>
        <taxon>Opisthorchis</taxon>
    </lineage>
</organism>